<protein>
    <recommendedName>
        <fullName evidence="1">F-box domain-containing protein</fullName>
    </recommendedName>
</protein>
<sequence length="464" mass="52860">MSMGRQSLDTLPFDLLLELSEHLDLNDVLNLLRVCNAVYFRALSESRCFWIRLLERTRKRQMVPCPLGMDCKQLDIATLRTMACYANRIEEAWKEGDSRVNCHSLNWGTAPTCKDGDVTLGPNILAIIPGTTQVVIHASEQLVCMDVWKHKISSHCLRVPRILSHAHYDEPRCHYMALVVDSNNGDYPNDMQVFSIAYDGGDQMEIQLLYVWAVPDPDPLWWAIFIHKDVVDARKVEISCVDDVAYIAVVDLEGYFFVYRFPAEDLPYGYNSNPDWISGSAIEREYDINVIVNTLYPRELRNKFVTSQDLENRDFEDPQDVIRWSPLGLHAVLFGRNKDRPMDSNHVYAATWVLDDPYLERPLTNPTAHTDGVMRVMNVGGKKLLHTWAPSNNIVAVLLDHGQDTSAHIRVFRFIKEAPSVQSRRVQLPSGVEARQICSLAIEERSGIIYAGATSGKLFALPYY</sequence>
<evidence type="ECO:0000259" key="1">
    <source>
        <dbReference type="PROSITE" id="PS50181"/>
    </source>
</evidence>
<dbReference type="InterPro" id="IPR036047">
    <property type="entry name" value="F-box-like_dom_sf"/>
</dbReference>
<feature type="domain" description="F-box" evidence="1">
    <location>
        <begin position="5"/>
        <end position="53"/>
    </location>
</feature>
<dbReference type="OrthoDB" id="2886361at2759"/>
<dbReference type="AlphaFoldDB" id="A0A369JBS2"/>
<name>A0A369JBS2_HYPMA</name>
<dbReference type="InterPro" id="IPR001810">
    <property type="entry name" value="F-box_dom"/>
</dbReference>
<dbReference type="Gene3D" id="1.20.1280.50">
    <property type="match status" value="1"/>
</dbReference>
<dbReference type="EMBL" id="LUEZ02000080">
    <property type="protein sequence ID" value="RDB19328.1"/>
    <property type="molecule type" value="Genomic_DNA"/>
</dbReference>
<organism evidence="2 3">
    <name type="scientific">Hypsizygus marmoreus</name>
    <name type="common">White beech mushroom</name>
    <name type="synonym">Agaricus marmoreus</name>
    <dbReference type="NCBI Taxonomy" id="39966"/>
    <lineage>
        <taxon>Eukaryota</taxon>
        <taxon>Fungi</taxon>
        <taxon>Dikarya</taxon>
        <taxon>Basidiomycota</taxon>
        <taxon>Agaricomycotina</taxon>
        <taxon>Agaricomycetes</taxon>
        <taxon>Agaricomycetidae</taxon>
        <taxon>Agaricales</taxon>
        <taxon>Tricholomatineae</taxon>
        <taxon>Lyophyllaceae</taxon>
        <taxon>Hypsizygus</taxon>
    </lineage>
</organism>
<dbReference type="SUPFAM" id="SSF81383">
    <property type="entry name" value="F-box domain"/>
    <property type="match status" value="1"/>
</dbReference>
<gene>
    <name evidence="2" type="ORF">Hypma_013466</name>
</gene>
<dbReference type="InParanoid" id="A0A369JBS2"/>
<proteinExistence type="predicted"/>
<evidence type="ECO:0000313" key="3">
    <source>
        <dbReference type="Proteomes" id="UP000076154"/>
    </source>
</evidence>
<keyword evidence="3" id="KW-1185">Reference proteome</keyword>
<dbReference type="Proteomes" id="UP000076154">
    <property type="component" value="Unassembled WGS sequence"/>
</dbReference>
<comment type="caution">
    <text evidence="2">The sequence shown here is derived from an EMBL/GenBank/DDBJ whole genome shotgun (WGS) entry which is preliminary data.</text>
</comment>
<evidence type="ECO:0000313" key="2">
    <source>
        <dbReference type="EMBL" id="RDB19328.1"/>
    </source>
</evidence>
<reference evidence="2" key="1">
    <citation type="submission" date="2018-04" db="EMBL/GenBank/DDBJ databases">
        <title>Whole genome sequencing of Hypsizygus marmoreus.</title>
        <authorList>
            <person name="Choi I.-G."/>
            <person name="Min B."/>
            <person name="Kim J.-G."/>
            <person name="Kim S."/>
            <person name="Oh Y.-L."/>
            <person name="Kong W.-S."/>
            <person name="Park H."/>
            <person name="Jeong J."/>
            <person name="Song E.-S."/>
        </authorList>
    </citation>
    <scope>NUCLEOTIDE SEQUENCE [LARGE SCALE GENOMIC DNA]</scope>
    <source>
        <strain evidence="2">51987-8</strain>
    </source>
</reference>
<dbReference type="PROSITE" id="PS50181">
    <property type="entry name" value="FBOX"/>
    <property type="match status" value="1"/>
</dbReference>
<accession>A0A369JBS2</accession>